<protein>
    <recommendedName>
        <fullName evidence="5">HTH tetR-type domain-containing protein</fullName>
    </recommendedName>
</protein>
<gene>
    <name evidence="6" type="ORF">RC74_08880</name>
</gene>
<dbReference type="Proteomes" id="UP000070371">
    <property type="component" value="Chromosome"/>
</dbReference>
<keyword evidence="3" id="KW-0804">Transcription</keyword>
<dbReference type="PANTHER" id="PTHR30055">
    <property type="entry name" value="HTH-TYPE TRANSCRIPTIONAL REGULATOR RUTR"/>
    <property type="match status" value="1"/>
</dbReference>
<proteinExistence type="predicted"/>
<feature type="domain" description="HTH tetR-type" evidence="5">
    <location>
        <begin position="20"/>
        <end position="80"/>
    </location>
</feature>
<dbReference type="SUPFAM" id="SSF46689">
    <property type="entry name" value="Homeodomain-like"/>
    <property type="match status" value="1"/>
</dbReference>
<dbReference type="InterPro" id="IPR023772">
    <property type="entry name" value="DNA-bd_HTH_TetR-type_CS"/>
</dbReference>
<accession>A0A126UZ70</accession>
<dbReference type="InterPro" id="IPR050109">
    <property type="entry name" value="HTH-type_TetR-like_transc_reg"/>
</dbReference>
<dbReference type="RefSeq" id="WP_052274791.1">
    <property type="nucleotide sequence ID" value="NZ_CP014327.1"/>
</dbReference>
<evidence type="ECO:0000313" key="6">
    <source>
        <dbReference type="EMBL" id="AML51353.1"/>
    </source>
</evidence>
<feature type="DNA-binding region" description="H-T-H motif" evidence="4">
    <location>
        <begin position="43"/>
        <end position="62"/>
    </location>
</feature>
<dbReference type="STRING" id="1579316.RC74_08880"/>
<evidence type="ECO:0000313" key="7">
    <source>
        <dbReference type="Proteomes" id="UP000070371"/>
    </source>
</evidence>
<dbReference type="InterPro" id="IPR001647">
    <property type="entry name" value="HTH_TetR"/>
</dbReference>
<dbReference type="PROSITE" id="PS50977">
    <property type="entry name" value="HTH_TETR_2"/>
    <property type="match status" value="1"/>
</dbReference>
<reference evidence="6 7" key="1">
    <citation type="submission" date="2016-02" db="EMBL/GenBank/DDBJ databases">
        <title>Complete genome sequence of Halocynthiibacter arcticus PAMC 20958t from arctic marine sediment.</title>
        <authorList>
            <person name="Lee Y.M."/>
            <person name="Baek K."/>
            <person name="Lee H.K."/>
            <person name="Shin S.C."/>
        </authorList>
    </citation>
    <scope>NUCLEOTIDE SEQUENCE [LARGE SCALE GENOMIC DNA]</scope>
    <source>
        <strain evidence="6">PAMC 20958</strain>
    </source>
</reference>
<dbReference type="Pfam" id="PF00440">
    <property type="entry name" value="TetR_N"/>
    <property type="match status" value="1"/>
</dbReference>
<evidence type="ECO:0000256" key="3">
    <source>
        <dbReference type="ARBA" id="ARBA00023163"/>
    </source>
</evidence>
<evidence type="ECO:0000256" key="4">
    <source>
        <dbReference type="PROSITE-ProRule" id="PRU00335"/>
    </source>
</evidence>
<dbReference type="EMBL" id="CP014327">
    <property type="protein sequence ID" value="AML51353.1"/>
    <property type="molecule type" value="Genomic_DNA"/>
</dbReference>
<dbReference type="KEGG" id="hat:RC74_08880"/>
<evidence type="ECO:0000256" key="1">
    <source>
        <dbReference type="ARBA" id="ARBA00023015"/>
    </source>
</evidence>
<dbReference type="PROSITE" id="PS01081">
    <property type="entry name" value="HTH_TETR_1"/>
    <property type="match status" value="1"/>
</dbReference>
<evidence type="ECO:0000259" key="5">
    <source>
        <dbReference type="PROSITE" id="PS50977"/>
    </source>
</evidence>
<dbReference type="PRINTS" id="PR00455">
    <property type="entry name" value="HTHTETR"/>
</dbReference>
<keyword evidence="1" id="KW-0805">Transcription regulation</keyword>
<evidence type="ECO:0000256" key="2">
    <source>
        <dbReference type="ARBA" id="ARBA00023125"/>
    </source>
</evidence>
<dbReference type="GO" id="GO:0003700">
    <property type="term" value="F:DNA-binding transcription factor activity"/>
    <property type="evidence" value="ECO:0007669"/>
    <property type="project" value="TreeGrafter"/>
</dbReference>
<dbReference type="InterPro" id="IPR009057">
    <property type="entry name" value="Homeodomain-like_sf"/>
</dbReference>
<keyword evidence="2 4" id="KW-0238">DNA-binding</keyword>
<sequence>MAKTSLQLTPKKIPIQTRSKATVEVILQATAHILESGGLAILTTNLIAERAGVSVGSVYQYFPSKEAILIELVRRMRQDLCEDLEEARDSIRGLGLREAVEKMVRASAAHHIRAPRRVEVLEYAELELPMTTEIEALKRRSLSAVLFVLDRYDIIDAPTAAFDLSAMCKGVIGAQAQIGCKDFEPVIRRLTDAVCGYLLGAPDERNS</sequence>
<keyword evidence="7" id="KW-1185">Reference proteome</keyword>
<dbReference type="PANTHER" id="PTHR30055:SF234">
    <property type="entry name" value="HTH-TYPE TRANSCRIPTIONAL REGULATOR BETI"/>
    <property type="match status" value="1"/>
</dbReference>
<dbReference type="AlphaFoldDB" id="A0A126UZ70"/>
<organism evidence="6 7">
    <name type="scientific">Falsihalocynthiibacter arcticus</name>
    <dbReference type="NCBI Taxonomy" id="1579316"/>
    <lineage>
        <taxon>Bacteria</taxon>
        <taxon>Pseudomonadati</taxon>
        <taxon>Pseudomonadota</taxon>
        <taxon>Alphaproteobacteria</taxon>
        <taxon>Rhodobacterales</taxon>
        <taxon>Roseobacteraceae</taxon>
        <taxon>Falsihalocynthiibacter</taxon>
    </lineage>
</organism>
<name>A0A126UZ70_9RHOB</name>
<dbReference type="GO" id="GO:0000976">
    <property type="term" value="F:transcription cis-regulatory region binding"/>
    <property type="evidence" value="ECO:0007669"/>
    <property type="project" value="TreeGrafter"/>
</dbReference>
<dbReference type="Gene3D" id="1.10.357.10">
    <property type="entry name" value="Tetracycline Repressor, domain 2"/>
    <property type="match status" value="1"/>
</dbReference>
<dbReference type="OrthoDB" id="9809265at2"/>